<comment type="catalytic activity">
    <reaction evidence="5">
        <text>a 4-saturated-(3S)-3-hydroxyacyl-CoA = a (3E)-enoyl-CoA + H2O</text>
        <dbReference type="Rhea" id="RHEA:20724"/>
        <dbReference type="ChEBI" id="CHEBI:15377"/>
        <dbReference type="ChEBI" id="CHEBI:58521"/>
        <dbReference type="ChEBI" id="CHEBI:137480"/>
        <dbReference type="EC" id="4.2.1.17"/>
    </reaction>
</comment>
<dbReference type="FunFam" id="1.10.12.10:FF:000001">
    <property type="entry name" value="Probable enoyl-CoA hydratase, mitochondrial"/>
    <property type="match status" value="1"/>
</dbReference>
<evidence type="ECO:0000256" key="3">
    <source>
        <dbReference type="ARBA" id="ARBA00023239"/>
    </source>
</evidence>
<evidence type="ECO:0000256" key="2">
    <source>
        <dbReference type="ARBA" id="ARBA00012076"/>
    </source>
</evidence>
<sequence>MDNTAEYSTLRIDNDDIVTVTVTRPEARNALSRQVLTELRHFLSTAATPMILTGAPGPAFVAGADIREMAAMTPDEGTEFGRLGQDVMNLLEAVPAPVIACVDGYALGGGCELAMAADFVYATSKAVFGQPEVQLGLIPGFGGCVRLQRLVGPGRARELIYTGRKVDAAEALRIGLVNEVFDTRAEMLTAARTSLATIAANSPAAVALCKNAVNAARGENIHTGLEVELAAFREAFTTPDMRTGTAAFLAKRKPVFNRG</sequence>
<gene>
    <name evidence="7" type="ORF">AOZ06_15465</name>
</gene>
<dbReference type="InterPro" id="IPR029045">
    <property type="entry name" value="ClpP/crotonase-like_dom_sf"/>
</dbReference>
<dbReference type="OrthoDB" id="8452484at2"/>
<comment type="catalytic activity">
    <reaction evidence="4">
        <text>a (3S)-3-hydroxyacyl-CoA = a (2E)-enoyl-CoA + H2O</text>
        <dbReference type="Rhea" id="RHEA:16105"/>
        <dbReference type="ChEBI" id="CHEBI:15377"/>
        <dbReference type="ChEBI" id="CHEBI:57318"/>
        <dbReference type="ChEBI" id="CHEBI:58856"/>
        <dbReference type="EC" id="4.2.1.17"/>
    </reaction>
</comment>
<dbReference type="FunFam" id="3.90.226.10:FF:000009">
    <property type="entry name" value="Carnitinyl-CoA dehydratase"/>
    <property type="match status" value="1"/>
</dbReference>
<keyword evidence="8" id="KW-1185">Reference proteome</keyword>
<comment type="similarity">
    <text evidence="1 6">Belongs to the enoyl-CoA hydratase/isomerase family.</text>
</comment>
<accession>A0A0N7F3B0</accession>
<name>A0A0N7F3B0_9PSEU</name>
<evidence type="ECO:0000256" key="6">
    <source>
        <dbReference type="RuleBase" id="RU003707"/>
    </source>
</evidence>
<reference evidence="7 8" key="1">
    <citation type="submission" date="2015-07" db="EMBL/GenBank/DDBJ databases">
        <title>Genome sequencing of Kibdelosporangium phytohabitans.</title>
        <authorList>
            <person name="Qin S."/>
            <person name="Xing K."/>
        </authorList>
    </citation>
    <scope>NUCLEOTIDE SEQUENCE [LARGE SCALE GENOMIC DNA]</scope>
    <source>
        <strain evidence="7 8">KLBMP1111</strain>
    </source>
</reference>
<evidence type="ECO:0000313" key="8">
    <source>
        <dbReference type="Proteomes" id="UP000063699"/>
    </source>
</evidence>
<dbReference type="PROSITE" id="PS00166">
    <property type="entry name" value="ENOYL_COA_HYDRATASE"/>
    <property type="match status" value="1"/>
</dbReference>
<protein>
    <recommendedName>
        <fullName evidence="2">enoyl-CoA hydratase</fullName>
        <ecNumber evidence="2">4.2.1.17</ecNumber>
    </recommendedName>
</protein>
<dbReference type="CDD" id="cd06558">
    <property type="entry name" value="crotonase-like"/>
    <property type="match status" value="1"/>
</dbReference>
<dbReference type="Pfam" id="PF00378">
    <property type="entry name" value="ECH_1"/>
    <property type="match status" value="1"/>
</dbReference>
<dbReference type="RefSeq" id="WP_054290034.1">
    <property type="nucleotide sequence ID" value="NZ_CP012752.1"/>
</dbReference>
<dbReference type="Proteomes" id="UP000063699">
    <property type="component" value="Chromosome"/>
</dbReference>
<evidence type="ECO:0000256" key="5">
    <source>
        <dbReference type="ARBA" id="ARBA00023717"/>
    </source>
</evidence>
<proteinExistence type="inferred from homology"/>
<dbReference type="SUPFAM" id="SSF52096">
    <property type="entry name" value="ClpP/crotonase"/>
    <property type="match status" value="1"/>
</dbReference>
<evidence type="ECO:0000313" key="7">
    <source>
        <dbReference type="EMBL" id="ALG08127.1"/>
    </source>
</evidence>
<dbReference type="PANTHER" id="PTHR11941:SF54">
    <property type="entry name" value="ENOYL-COA HYDRATASE, MITOCHONDRIAL"/>
    <property type="match status" value="1"/>
</dbReference>
<dbReference type="GO" id="GO:0006635">
    <property type="term" value="P:fatty acid beta-oxidation"/>
    <property type="evidence" value="ECO:0007669"/>
    <property type="project" value="TreeGrafter"/>
</dbReference>
<keyword evidence="3" id="KW-0456">Lyase</keyword>
<dbReference type="EMBL" id="CP012752">
    <property type="protein sequence ID" value="ALG08127.1"/>
    <property type="molecule type" value="Genomic_DNA"/>
</dbReference>
<dbReference type="InterPro" id="IPR001753">
    <property type="entry name" value="Enoyl-CoA_hydra/iso"/>
</dbReference>
<evidence type="ECO:0000256" key="4">
    <source>
        <dbReference type="ARBA" id="ARBA00023709"/>
    </source>
</evidence>
<dbReference type="PANTHER" id="PTHR11941">
    <property type="entry name" value="ENOYL-COA HYDRATASE-RELATED"/>
    <property type="match status" value="1"/>
</dbReference>
<dbReference type="KEGG" id="kphy:AOZ06_15465"/>
<dbReference type="GO" id="GO:0004300">
    <property type="term" value="F:enoyl-CoA hydratase activity"/>
    <property type="evidence" value="ECO:0007669"/>
    <property type="project" value="UniProtKB-EC"/>
</dbReference>
<organism evidence="7 8">
    <name type="scientific">Kibdelosporangium phytohabitans</name>
    <dbReference type="NCBI Taxonomy" id="860235"/>
    <lineage>
        <taxon>Bacteria</taxon>
        <taxon>Bacillati</taxon>
        <taxon>Actinomycetota</taxon>
        <taxon>Actinomycetes</taxon>
        <taxon>Pseudonocardiales</taxon>
        <taxon>Pseudonocardiaceae</taxon>
        <taxon>Kibdelosporangium</taxon>
    </lineage>
</organism>
<dbReference type="Gene3D" id="3.90.226.10">
    <property type="entry name" value="2-enoyl-CoA Hydratase, Chain A, domain 1"/>
    <property type="match status" value="1"/>
</dbReference>
<evidence type="ECO:0000256" key="1">
    <source>
        <dbReference type="ARBA" id="ARBA00005254"/>
    </source>
</evidence>
<dbReference type="AlphaFoldDB" id="A0A0N7F3B0"/>
<dbReference type="EC" id="4.2.1.17" evidence="2"/>
<dbReference type="STRING" id="860235.AOZ06_15465"/>
<dbReference type="InterPro" id="IPR018376">
    <property type="entry name" value="Enoyl-CoA_hyd/isom_CS"/>
</dbReference>